<dbReference type="FunFam" id="1.25.40.10:FF:000277">
    <property type="entry name" value="Pentatricopeptide repeat-containing protein, mitochondrial"/>
    <property type="match status" value="1"/>
</dbReference>
<dbReference type="FunFam" id="1.25.40.10:FF:000144">
    <property type="entry name" value="Pentatricopeptide repeat-containing protein, mitochondrial"/>
    <property type="match status" value="1"/>
</dbReference>
<dbReference type="InterPro" id="IPR046848">
    <property type="entry name" value="E_motif"/>
</dbReference>
<dbReference type="NCBIfam" id="TIGR00756">
    <property type="entry name" value="PPR"/>
    <property type="match status" value="7"/>
</dbReference>
<name>A0A1S3UZL1_VIGRR</name>
<dbReference type="RefSeq" id="XP_014511377.2">
    <property type="nucleotide sequence ID" value="XM_014655891.2"/>
</dbReference>
<evidence type="ECO:0000259" key="8">
    <source>
        <dbReference type="Pfam" id="PF14432"/>
    </source>
</evidence>
<protein>
    <submittedName>
        <fullName evidence="10">Pentatricopeptide repeat-containing protein At3g57430, chloroplastic</fullName>
    </submittedName>
</protein>
<feature type="repeat" description="PPR" evidence="7">
    <location>
        <begin position="406"/>
        <end position="440"/>
    </location>
</feature>
<feature type="repeat" description="PPR" evidence="7">
    <location>
        <begin position="767"/>
        <end position="801"/>
    </location>
</feature>
<keyword evidence="3" id="KW-0677">Repeat</keyword>
<dbReference type="AlphaFoldDB" id="A0A1S3UZL1"/>
<dbReference type="KEGG" id="vra:106770066"/>
<dbReference type="PANTHER" id="PTHR47926:SF347">
    <property type="entry name" value="PENTATRICOPEPTIDE REPEAT-CONTAINING PROTEIN"/>
    <property type="match status" value="1"/>
</dbReference>
<keyword evidence="4" id="KW-0809">Transit peptide</keyword>
<proteinExistence type="inferred from homology"/>
<dbReference type="SUPFAM" id="SSF48452">
    <property type="entry name" value="TPR-like"/>
    <property type="match status" value="1"/>
</dbReference>
<dbReference type="FunFam" id="1.25.40.10:FF:000501">
    <property type="entry name" value="Putative pentatricopeptide repeat-containing protein mitochondrial"/>
    <property type="match status" value="1"/>
</dbReference>
<evidence type="ECO:0000313" key="10">
    <source>
        <dbReference type="RefSeq" id="XP_014511377.2"/>
    </source>
</evidence>
<dbReference type="InterPro" id="IPR002885">
    <property type="entry name" value="PPR_rpt"/>
</dbReference>
<keyword evidence="5" id="KW-0496">Mitochondrion</keyword>
<reference evidence="10" key="2">
    <citation type="submission" date="2025-08" db="UniProtKB">
        <authorList>
            <consortium name="RefSeq"/>
        </authorList>
    </citation>
    <scope>IDENTIFICATION</scope>
    <source>
        <tissue evidence="10">Leaf</tissue>
    </source>
</reference>
<keyword evidence="9" id="KW-1185">Reference proteome</keyword>
<evidence type="ECO:0000256" key="6">
    <source>
        <dbReference type="ARBA" id="ARBA00061659"/>
    </source>
</evidence>
<dbReference type="Pfam" id="PF01535">
    <property type="entry name" value="PPR"/>
    <property type="match status" value="8"/>
</dbReference>
<dbReference type="GO" id="GO:0005739">
    <property type="term" value="C:mitochondrion"/>
    <property type="evidence" value="ECO:0007669"/>
    <property type="project" value="UniProtKB-SubCell"/>
</dbReference>
<evidence type="ECO:0000256" key="1">
    <source>
        <dbReference type="ARBA" id="ARBA00004173"/>
    </source>
</evidence>
<feature type="domain" description="DYW" evidence="8">
    <location>
        <begin position="1186"/>
        <end position="1278"/>
    </location>
</feature>
<dbReference type="Gene3D" id="1.25.40.10">
    <property type="entry name" value="Tetratricopeptide repeat domain"/>
    <property type="match status" value="7"/>
</dbReference>
<dbReference type="Pfam" id="PF20430">
    <property type="entry name" value="Eplus_motif"/>
    <property type="match status" value="1"/>
</dbReference>
<feature type="repeat" description="PPR" evidence="7">
    <location>
        <begin position="1"/>
        <end position="32"/>
    </location>
</feature>
<gene>
    <name evidence="10" type="primary">LOC106770066</name>
</gene>
<sequence length="1278" mass="143723">MWNLIMRSYVDLGLFHSVLSVYKKMRQKGVPHDTFTFPLLNRALSSMRADVVYGKMIHCVATKMGLDGDLYFCNTMIDVYVKCGCIACARLVFDEISLRDVVSWTLMIAGYVSQRLVSVAFHLFNKMRMELEPNSVTLIVMLQAPCASIKLSEGTQIHGYALKSGLLIDWSVKNSLLRMYGSKESTSEVELLFGEVSMKDVVSWNILISFYSSEGDATRVAGLLKAMQSLEVHVWNIETLTLVTSAFAKSGSLSEGEGVHCLVIKTGFCDDVWLTSLLDFYAKCGKLESSVLLFSEIHSKSKITWCAMMSGFIQNGSFMEAIVLFQRMQSEDFNVVPEIWRNLLDAYANLGALKLGKVVHGYLIKNLFNGAIENSVHLETSILNMYLRGGSMSSAKTCFDMMSVKDVVAWTTMIDGLGSHGFGFDALKYFNLMIEQRVQPNSVTFLSLLSACSHSGLVSEGCNIYHSMKWGFGIEPTLDHHTCIVDLFGRCGMLKEAFAIIFKMVILPDSKIWSALLAASRVYGNKKFGEYAAQRLLELEPDNAGYYTLLSNVKASVGRWEEVEKLRRDMRERDLKKKPGWSCIEVAGSIRGFVSGDKSHPEAEEIYEALGRLSIVTQDLGYPLVSIATFLKPSTFSISPSGFRSMFLSKHVLSSTHKALFQNLRLFSLPSNSHHDLSTHSRDTQLREALLQMALRGHDMNFQDYNTLLNECVSKRAFREGQRVHAHMITTNYLPCVFLWTRLIVFYVKCDSLTNARNLFDIMRERNVVSWTAMISAYSQRGYASQALSLFVQMLRTDTEPNEFTFATVLTSCIGSLGFVLGRQIHSLIVKLNYEAHVYVGSSLLDMYAKYGKIHEARGIFQCLPERDVVSCTAIISGYAQLGLDQEALELFRQLQDEGMQSNYVTYTSVLTALSGLAALDHGKQVHNHLLRSEVPSFVVLQNSLIDMYSKCGNLTYARRIFDTMHERTVISWNAMLVGYSKHGEGREVLELFDLMRDENKVKPDSVTVLAVLSGCSHAGLEDKGMDIFYDMTSGKIGVEPDTKHYGCVVDLLGRAGRIEEALEFIRKLPFEPSAAIWGCLLGACNVHLNVDIGKIVGHRLLEIEPENAGNYVILSNLYASAGRWEEVGSLRNLMFKKTVRKEPGRSWIELDQILHTFHASDCSHPRRKELSAKVQELSVRFKEAGYVPDLSCVLHDVDEEQKEKILLNHSEKLALCFGLISTPESVTIRVIKNLRICVDCHNFAKYISKIYGREVSLRDKNRFHRIVGGKCSCGDYW</sequence>
<dbReference type="Proteomes" id="UP000087766">
    <property type="component" value="Chromosome 8"/>
</dbReference>
<dbReference type="InterPro" id="IPR046849">
    <property type="entry name" value="E2_motif"/>
</dbReference>
<dbReference type="PROSITE" id="PS51375">
    <property type="entry name" value="PPR"/>
    <property type="match status" value="6"/>
</dbReference>
<feature type="repeat" description="PPR" evidence="7">
    <location>
        <begin position="969"/>
        <end position="1003"/>
    </location>
</feature>
<dbReference type="FunFam" id="1.25.40.10:FF:000366">
    <property type="entry name" value="Pentatricopeptide (PPR) repeat-containing protein"/>
    <property type="match status" value="1"/>
</dbReference>
<evidence type="ECO:0000256" key="4">
    <source>
        <dbReference type="ARBA" id="ARBA00022946"/>
    </source>
</evidence>
<dbReference type="Pfam" id="PF14432">
    <property type="entry name" value="DYW_deaminase"/>
    <property type="match status" value="1"/>
</dbReference>
<dbReference type="FunFam" id="1.25.40.10:FF:000344">
    <property type="entry name" value="Pentatricopeptide repeat-containing protein"/>
    <property type="match status" value="1"/>
</dbReference>
<accession>A0A1S3UZL1</accession>
<dbReference type="PANTHER" id="PTHR47926">
    <property type="entry name" value="PENTATRICOPEPTIDE REPEAT-CONTAINING PROTEIN"/>
    <property type="match status" value="1"/>
</dbReference>
<dbReference type="FunFam" id="1.25.40.10:FF:000488">
    <property type="entry name" value="Pentatricopeptide repeat-containing protein, mitochondrial"/>
    <property type="match status" value="1"/>
</dbReference>
<dbReference type="Pfam" id="PF20431">
    <property type="entry name" value="E_motif"/>
    <property type="match status" value="2"/>
</dbReference>
<evidence type="ECO:0000313" key="9">
    <source>
        <dbReference type="Proteomes" id="UP000087766"/>
    </source>
</evidence>
<dbReference type="GO" id="GO:0003723">
    <property type="term" value="F:RNA binding"/>
    <property type="evidence" value="ECO:0007669"/>
    <property type="project" value="InterPro"/>
</dbReference>
<dbReference type="InterPro" id="IPR032867">
    <property type="entry name" value="DYW_dom"/>
</dbReference>
<feature type="repeat" description="PPR" evidence="7">
    <location>
        <begin position="301"/>
        <end position="335"/>
    </location>
</feature>
<evidence type="ECO:0000256" key="7">
    <source>
        <dbReference type="PROSITE-ProRule" id="PRU00708"/>
    </source>
</evidence>
<dbReference type="InterPro" id="IPR046960">
    <property type="entry name" value="PPR_At4g14850-like_plant"/>
</dbReference>
<comment type="subcellular location">
    <subcellularLocation>
        <location evidence="1">Mitochondrion</location>
    </subcellularLocation>
</comment>
<dbReference type="InterPro" id="IPR011990">
    <property type="entry name" value="TPR-like_helical_dom_sf"/>
</dbReference>
<evidence type="ECO:0000256" key="5">
    <source>
        <dbReference type="ARBA" id="ARBA00023128"/>
    </source>
</evidence>
<evidence type="ECO:0000256" key="3">
    <source>
        <dbReference type="ARBA" id="ARBA00022737"/>
    </source>
</evidence>
<comment type="similarity">
    <text evidence="2">Belongs to the PPR family. PCMP-H subfamily.</text>
</comment>
<evidence type="ECO:0000256" key="2">
    <source>
        <dbReference type="ARBA" id="ARBA00006643"/>
    </source>
</evidence>
<organism evidence="9 10">
    <name type="scientific">Vigna radiata var. radiata</name>
    <name type="common">Mung bean</name>
    <name type="synonym">Phaseolus aureus</name>
    <dbReference type="NCBI Taxonomy" id="3916"/>
    <lineage>
        <taxon>Eukaryota</taxon>
        <taxon>Viridiplantae</taxon>
        <taxon>Streptophyta</taxon>
        <taxon>Embryophyta</taxon>
        <taxon>Tracheophyta</taxon>
        <taxon>Spermatophyta</taxon>
        <taxon>Magnoliopsida</taxon>
        <taxon>eudicotyledons</taxon>
        <taxon>Gunneridae</taxon>
        <taxon>Pentapetalae</taxon>
        <taxon>rosids</taxon>
        <taxon>fabids</taxon>
        <taxon>Fabales</taxon>
        <taxon>Fabaceae</taxon>
        <taxon>Papilionoideae</taxon>
        <taxon>50 kb inversion clade</taxon>
        <taxon>NPAAA clade</taxon>
        <taxon>indigoferoid/millettioid clade</taxon>
        <taxon>Phaseoleae</taxon>
        <taxon>Vigna</taxon>
    </lineage>
</organism>
<dbReference type="GO" id="GO:0016556">
    <property type="term" value="P:mRNA modification"/>
    <property type="evidence" value="ECO:0007669"/>
    <property type="project" value="UniProtKB-ARBA"/>
</dbReference>
<dbReference type="GeneID" id="106770066"/>
<dbReference type="Pfam" id="PF13041">
    <property type="entry name" value="PPR_2"/>
    <property type="match status" value="5"/>
</dbReference>
<dbReference type="GO" id="GO:0008270">
    <property type="term" value="F:zinc ion binding"/>
    <property type="evidence" value="ECO:0007669"/>
    <property type="project" value="InterPro"/>
</dbReference>
<dbReference type="OrthoDB" id="185373at2759"/>
<comment type="similarity">
    <text evidence="6">Belongs to the PPR family. PCMP-E subfamily.</text>
</comment>
<reference evidence="9" key="1">
    <citation type="journal article" date="2014" name="Nat. Commun.">
        <title>Genome sequence of mungbean and insights into evolution within Vigna species.</title>
        <authorList>
            <person name="Kang Y.J."/>
            <person name="Kim S.K."/>
            <person name="Kim M.Y."/>
            <person name="Lestari P."/>
            <person name="Kim K.H."/>
            <person name="Ha B.K."/>
            <person name="Jun T.H."/>
            <person name="Hwang W.J."/>
            <person name="Lee T."/>
            <person name="Lee J."/>
            <person name="Shim S."/>
            <person name="Yoon M.Y."/>
            <person name="Jang Y.E."/>
            <person name="Han K.S."/>
            <person name="Taeprayoon P."/>
            <person name="Yoon N."/>
            <person name="Somta P."/>
            <person name="Tanya P."/>
            <person name="Kim K.S."/>
            <person name="Gwag J.G."/>
            <person name="Moon J.K."/>
            <person name="Lee Y.H."/>
            <person name="Park B.S."/>
            <person name="Bombarely A."/>
            <person name="Doyle J.J."/>
            <person name="Jackson S.A."/>
            <person name="Schafleitner R."/>
            <person name="Srinives P."/>
            <person name="Varshney R.K."/>
            <person name="Lee S.H."/>
        </authorList>
    </citation>
    <scope>NUCLEOTIDE SEQUENCE [LARGE SCALE GENOMIC DNA]</scope>
    <source>
        <strain evidence="9">cv. VC1973A</strain>
    </source>
</reference>
<feature type="repeat" description="PPR" evidence="7">
    <location>
        <begin position="868"/>
        <end position="902"/>
    </location>
</feature>